<evidence type="ECO:0000313" key="3">
    <source>
        <dbReference type="Proteomes" id="UP000828390"/>
    </source>
</evidence>
<reference evidence="2" key="1">
    <citation type="journal article" date="2019" name="bioRxiv">
        <title>The Genome of the Zebra Mussel, Dreissena polymorpha: A Resource for Invasive Species Research.</title>
        <authorList>
            <person name="McCartney M.A."/>
            <person name="Auch B."/>
            <person name="Kono T."/>
            <person name="Mallez S."/>
            <person name="Zhang Y."/>
            <person name="Obille A."/>
            <person name="Becker A."/>
            <person name="Abrahante J.E."/>
            <person name="Garbe J."/>
            <person name="Badalamenti J.P."/>
            <person name="Herman A."/>
            <person name="Mangelson H."/>
            <person name="Liachko I."/>
            <person name="Sullivan S."/>
            <person name="Sone E.D."/>
            <person name="Koren S."/>
            <person name="Silverstein K.A.T."/>
            <person name="Beckman K.B."/>
            <person name="Gohl D.M."/>
        </authorList>
    </citation>
    <scope>NUCLEOTIDE SEQUENCE</scope>
    <source>
        <strain evidence="2">Duluth1</strain>
        <tissue evidence="2">Whole animal</tissue>
    </source>
</reference>
<reference evidence="2" key="2">
    <citation type="submission" date="2020-11" db="EMBL/GenBank/DDBJ databases">
        <authorList>
            <person name="McCartney M.A."/>
            <person name="Auch B."/>
            <person name="Kono T."/>
            <person name="Mallez S."/>
            <person name="Becker A."/>
            <person name="Gohl D.M."/>
            <person name="Silverstein K.A.T."/>
            <person name="Koren S."/>
            <person name="Bechman K.B."/>
            <person name="Herman A."/>
            <person name="Abrahante J.E."/>
            <person name="Garbe J."/>
        </authorList>
    </citation>
    <scope>NUCLEOTIDE SEQUENCE</scope>
    <source>
        <strain evidence="2">Duluth1</strain>
        <tissue evidence="2">Whole animal</tissue>
    </source>
</reference>
<comment type="caution">
    <text evidence="2">The sequence shown here is derived from an EMBL/GenBank/DDBJ whole genome shotgun (WGS) entry which is preliminary data.</text>
</comment>
<dbReference type="EMBL" id="JAIWYP010000002">
    <property type="protein sequence ID" value="KAH3871162.1"/>
    <property type="molecule type" value="Genomic_DNA"/>
</dbReference>
<organism evidence="2 3">
    <name type="scientific">Dreissena polymorpha</name>
    <name type="common">Zebra mussel</name>
    <name type="synonym">Mytilus polymorpha</name>
    <dbReference type="NCBI Taxonomy" id="45954"/>
    <lineage>
        <taxon>Eukaryota</taxon>
        <taxon>Metazoa</taxon>
        <taxon>Spiralia</taxon>
        <taxon>Lophotrochozoa</taxon>
        <taxon>Mollusca</taxon>
        <taxon>Bivalvia</taxon>
        <taxon>Autobranchia</taxon>
        <taxon>Heteroconchia</taxon>
        <taxon>Euheterodonta</taxon>
        <taxon>Imparidentia</taxon>
        <taxon>Neoheterodontei</taxon>
        <taxon>Myida</taxon>
        <taxon>Dreissenoidea</taxon>
        <taxon>Dreissenidae</taxon>
        <taxon>Dreissena</taxon>
    </lineage>
</organism>
<evidence type="ECO:0000256" key="1">
    <source>
        <dbReference type="SAM" id="MobiDB-lite"/>
    </source>
</evidence>
<proteinExistence type="predicted"/>
<feature type="compositionally biased region" description="Low complexity" evidence="1">
    <location>
        <begin position="59"/>
        <end position="72"/>
    </location>
</feature>
<evidence type="ECO:0000313" key="2">
    <source>
        <dbReference type="EMBL" id="KAH3871162.1"/>
    </source>
</evidence>
<feature type="compositionally biased region" description="Low complexity" evidence="1">
    <location>
        <begin position="32"/>
        <end position="51"/>
    </location>
</feature>
<name>A0A9D4M5C2_DREPO</name>
<sequence length="79" mass="8616">MTGPVIGPVRPVTFTGSVQSGHRSTVRRRPRSSSSDYSSPNSSWTNESSSSRSRHRTRSSSSSDSNRYISTSQPIQIAT</sequence>
<accession>A0A9D4M5C2</accession>
<dbReference type="AlphaFoldDB" id="A0A9D4M5C2"/>
<dbReference type="Proteomes" id="UP000828390">
    <property type="component" value="Unassembled WGS sequence"/>
</dbReference>
<gene>
    <name evidence="2" type="ORF">DPMN_034356</name>
</gene>
<protein>
    <submittedName>
        <fullName evidence="2">Uncharacterized protein</fullName>
    </submittedName>
</protein>
<keyword evidence="3" id="KW-1185">Reference proteome</keyword>
<feature type="region of interest" description="Disordered" evidence="1">
    <location>
        <begin position="1"/>
        <end position="79"/>
    </location>
</feature>